<gene>
    <name evidence="2" type="ORF">FF36_03584</name>
</gene>
<dbReference type="PROSITE" id="PS50837">
    <property type="entry name" value="NACHT"/>
    <property type="match status" value="1"/>
</dbReference>
<dbReference type="PANTHER" id="PTHR12697">
    <property type="entry name" value="PBS LYASE HEAT-LIKE PROTEIN"/>
    <property type="match status" value="1"/>
</dbReference>
<dbReference type="Pfam" id="PF13646">
    <property type="entry name" value="HEAT_2"/>
    <property type="match status" value="3"/>
</dbReference>
<dbReference type="PATRIC" id="fig|1502723.3.peg.3035"/>
<dbReference type="InterPro" id="IPR025139">
    <property type="entry name" value="DUF4062"/>
</dbReference>
<dbReference type="InterPro" id="IPR011989">
    <property type="entry name" value="ARM-like"/>
</dbReference>
<dbReference type="Gene3D" id="3.40.50.300">
    <property type="entry name" value="P-loop containing nucleotide triphosphate hydrolases"/>
    <property type="match status" value="1"/>
</dbReference>
<dbReference type="Pfam" id="PF05729">
    <property type="entry name" value="NACHT"/>
    <property type="match status" value="1"/>
</dbReference>
<dbReference type="InterPro" id="IPR016024">
    <property type="entry name" value="ARM-type_fold"/>
</dbReference>
<comment type="caution">
    <text evidence="2">The sequence shown here is derived from an EMBL/GenBank/DDBJ whole genome shotgun (WGS) entry which is preliminary data.</text>
</comment>
<dbReference type="InterPro" id="IPR007111">
    <property type="entry name" value="NACHT_NTPase"/>
</dbReference>
<dbReference type="EMBL" id="JYFN01000027">
    <property type="protein sequence ID" value="KJE22152.1"/>
    <property type="molecule type" value="Genomic_DNA"/>
</dbReference>
<keyword evidence="3" id="KW-1185">Reference proteome</keyword>
<evidence type="ECO:0000313" key="2">
    <source>
        <dbReference type="EMBL" id="KJE22152.1"/>
    </source>
</evidence>
<evidence type="ECO:0000259" key="1">
    <source>
        <dbReference type="PROSITE" id="PS50837"/>
    </source>
</evidence>
<organism evidence="2 3">
    <name type="scientific">Frankia torreyi</name>
    <dbReference type="NCBI Taxonomy" id="1856"/>
    <lineage>
        <taxon>Bacteria</taxon>
        <taxon>Bacillati</taxon>
        <taxon>Actinomycetota</taxon>
        <taxon>Actinomycetes</taxon>
        <taxon>Frankiales</taxon>
        <taxon>Frankiaceae</taxon>
        <taxon>Frankia</taxon>
    </lineage>
</organism>
<dbReference type="Proteomes" id="UP000032545">
    <property type="component" value="Unassembled WGS sequence"/>
</dbReference>
<accession>A0A0D8BFD9</accession>
<reference evidence="2 3" key="2">
    <citation type="journal article" date="2016" name="Genome Announc.">
        <title>Permanent Draft Genome Sequences for Two Variants of Frankia sp. Strain CpI1, the First Frankia Strain Isolated from Root Nodules of Comptonia peregrina.</title>
        <authorList>
            <person name="Oshone R."/>
            <person name="Hurst S.G.IV."/>
            <person name="Abebe-Akele F."/>
            <person name="Simpson S."/>
            <person name="Morris K."/>
            <person name="Thomas W.K."/>
            <person name="Tisa L.S."/>
        </authorList>
    </citation>
    <scope>NUCLEOTIDE SEQUENCE [LARGE SCALE GENOMIC DNA]</scope>
    <source>
        <strain evidence="3">CpI1-S</strain>
    </source>
</reference>
<protein>
    <recommendedName>
        <fullName evidence="1">NACHT domain-containing protein</fullName>
    </recommendedName>
</protein>
<proteinExistence type="predicted"/>
<dbReference type="SMART" id="SM00567">
    <property type="entry name" value="EZ_HEAT"/>
    <property type="match status" value="10"/>
</dbReference>
<dbReference type="SUPFAM" id="SSF48371">
    <property type="entry name" value="ARM repeat"/>
    <property type="match status" value="4"/>
</dbReference>
<reference evidence="3" key="1">
    <citation type="submission" date="2015-02" db="EMBL/GenBank/DDBJ databases">
        <title>Draft Genome of Frankia sp. CpI1-S.</title>
        <authorList>
            <person name="Oshone R.T."/>
            <person name="Ngom M."/>
            <person name="Ghodhbane-Gtari F."/>
            <person name="Gtari M."/>
            <person name="Morris K."/>
            <person name="Thomas K."/>
            <person name="Sen A."/>
            <person name="Tisa L.S."/>
        </authorList>
    </citation>
    <scope>NUCLEOTIDE SEQUENCE [LARGE SCALE GENOMIC DNA]</scope>
    <source>
        <strain evidence="3">CpI1-S</strain>
    </source>
</reference>
<dbReference type="Pfam" id="PF13271">
    <property type="entry name" value="DUF4062"/>
    <property type="match status" value="1"/>
</dbReference>
<dbReference type="InterPro" id="IPR004155">
    <property type="entry name" value="PBS_lyase_HEAT"/>
</dbReference>
<name>A0A0D8BFD9_9ACTN</name>
<dbReference type="SUPFAM" id="SSF52540">
    <property type="entry name" value="P-loop containing nucleoside triphosphate hydrolases"/>
    <property type="match status" value="1"/>
</dbReference>
<dbReference type="InterPro" id="IPR027417">
    <property type="entry name" value="P-loop_NTPase"/>
</dbReference>
<evidence type="ECO:0000313" key="3">
    <source>
        <dbReference type="Proteomes" id="UP000032545"/>
    </source>
</evidence>
<dbReference type="Gene3D" id="1.25.10.10">
    <property type="entry name" value="Leucine-rich Repeat Variant"/>
    <property type="match status" value="5"/>
</dbReference>
<feature type="domain" description="NACHT" evidence="1">
    <location>
        <begin position="372"/>
        <end position="496"/>
    </location>
</feature>
<sequence length="2126" mass="237459">MDFFHRDCAVTLRRLYCFFVPEVSSRTVHILGVVDQGRRGGRSMASTEGCQPPIRASQARTPGNWWVVLWCDGCYRTVMGVWRVFLSHTSELARYPTSRPYVTAAKAAVSRAGEAVVDMSYFTARDQPPAQYCRECLETADIYVAVVGFRYGSLVPDLDPISYTELEFDVATDLGVPRLVFCLDEESGDLRLPGRAFTDHETGALQAAFRRRLGESAEGLTLCLVDSAEHLETTLYQALVELRQSRDRHGRSAAGGNDGAADARIPAAVLRSYFTRLDQQYRRLDLEALTPAQRDEQVPIALRNVFVAQDVRENPPPVELPKEIWRQLEAGGEIQRDELPEGLDDATLAAARSTYSSNPRRPVLDLLAGGDRLLVLLGDPGAGKSSLARYTVLRIADEQSTAAPTTIPVLIELRALAQTRGRFDTFVEYLDHVARTDGLGVQAEYLVPYLRSGGDALVIFDGLDEIFDPAEREGIARRIAGFAVEYPRARVIVTSRIIGYRRTILSDAGFAHYTVQDLDRAQTDEFLQKWYSVALGGHDEKADERRSRLAAAIAGSRPIEELASNPLLLTILAIIGKHQELPRERWEVYDHAASVLVEHWDVNRYLKDRRVDADFIGKEDKRELLRRIANRMQSGRHGLIGNFTHHEDLVGEIEQYLRERYQRDPASSKIIAEAMINQFRERNFILSRYGAEVYGFVHRAFLEFFCAEHIRRQFERTRELSVEQLRRDVFGRRWEDDSWREVLLLIAGMLDERFVSGIIEYLLVDTYLPWPPEFDDRPPRNILLAVRCLAEMRNRRVGASVARLLLRQIIELIERSAGADQTTDDFLENELLPAVGLVGADWPEREQALAWYLASGSTLITRTPACRFASGLVADLFPDRADVTALLRARAVFLEDWRLRDAAVAALGQNSPVDPTSLEVLRDRAERDPTALVRGRAVDIIADQSPPGPALWDWLEGRAERDSADYVRAKAVLKLIDARPDSPAVEPWLRSLAEDDPATNVRQLAADELAKQAGRRPATAAWLHAQLAAGVRWEIRRAAVSVVPTADPGLTESLVARLHDISRTDLQWKVRAEAVRVAARQWRDRPGIRAWARDRAECDHSPFARETAIEAVAAIWPDDPTTNTWLLERLEHEPAVPGRLAAARALIKTLQHGLEHTDALRAAAARDPDWQVRNAIVQGLADGAPTEPATLPWLRLRAAADPDTGVRAEMIRTIARRWKDDPTTLDWLMDRAVSSVDDGVRRAALAAVARTWPEDPRVEPWLRRRAEADGVWFVRQSAIVHVAQLRLSDPEDSLPWLRRRAADDPDEDVRETALIAVAQRWGHTADVCSWLAERAIDDPDKDVRATALTALARGGRDHPRTLPLLRDQAGRDPHWTVKKRAIVLVAEGWHEDPKTLPWLLDCAGHDDWYIHSPAIGSLGQAWPHHPRVASLLREIAVGHRNAGARTKALESIALHAPDRADTAALLAERVTADRYGDTRQFALFALVHGWSADPTCGRVVREAVVREFSGHVRRLAVTSLGVLPASARVGRLLRETAQQDDSADVREAAVATYAGRRPAPTRLRSWLWQRVDDRSSEVATTAVWELARLGNDPATLRRLLAVAQSDSRWNVRRQAFLVLDAMRHDAPDNLVLAVGSRSAGHGPSGGPSGSAPTDVTALPWAQVSALLRSRNWRERRQIIRTVAAARRDEPETARRLVELASGEGDWAVQRAIIDGIGAAGHTEADIAVWLKERATTGRSVWVRSAAIRAIGHQGRDDPAVRSWISDRAVSDRDATVRRAALRTLVAGFPDWAGLTAWLEERALADHAELVRWTALRSLATIAPGAPRTWSLLSRVADSDVYTEVQRFALALLADHAMPNDPATVAVLLRHAEDDPDPATRRGALDALGRNFSTVTGLAAFARRRAEVDVAGDVRRAACRVVLACADDDLHATCDWLRERASRDTDVRLRTMAIRLVARRQAGRPETLRWLRACAETDPYEGCRAEAVTEIARGWTDAPETRPWLHALTSAAQWGEVRRSAAAAIVEHWPTHPATVGLIRHLGYHDKSSDLREAMAWLLARNWPDDEETLPWLRLIAIREATASTRDALAWALGGRHDVAYWLTYALDHHREDYAELEASLLSSRGR</sequence>
<dbReference type="PANTHER" id="PTHR12697:SF5">
    <property type="entry name" value="DEOXYHYPUSINE HYDROXYLASE"/>
    <property type="match status" value="1"/>
</dbReference>
<dbReference type="GO" id="GO:0016491">
    <property type="term" value="F:oxidoreductase activity"/>
    <property type="evidence" value="ECO:0007669"/>
    <property type="project" value="TreeGrafter"/>
</dbReference>